<protein>
    <submittedName>
        <fullName evidence="1">Uncharacterized protein</fullName>
    </submittedName>
</protein>
<proteinExistence type="predicted"/>
<dbReference type="KEGG" id="mfa:Mfla_2697"/>
<accession>Q1GXS7</accession>
<dbReference type="HOGENOM" id="CLU_2650281_0_0_4"/>
<gene>
    <name evidence="1" type="ordered locus">Mfla_2697</name>
</gene>
<keyword evidence="2" id="KW-1185">Reference proteome</keyword>
<sequence>MSGTPQTKTEETKKPLTAATAAALVKRPIPLFDDKGKPTGKFKQQEVKTAEVLEFKEYADRLVVVTVDGQKFEAAL</sequence>
<dbReference type="AlphaFoldDB" id="Q1GXS7"/>
<name>Q1GXS7_METFK</name>
<reference evidence="1 2" key="1">
    <citation type="submission" date="2006-03" db="EMBL/GenBank/DDBJ databases">
        <title>Complete sequence of Methylobacillus flagellatus KT.</title>
        <authorList>
            <consortium name="US DOE Joint Genome Institute"/>
            <person name="Copeland A."/>
            <person name="Lucas S."/>
            <person name="Lapidus A."/>
            <person name="Barry K."/>
            <person name="Detter J.C."/>
            <person name="Glavina del Rio T."/>
            <person name="Hammon N."/>
            <person name="Israni S."/>
            <person name="Dalin E."/>
            <person name="Tice H."/>
            <person name="Pitluck S."/>
            <person name="Brettin T."/>
            <person name="Bruce D."/>
            <person name="Han C."/>
            <person name="Tapia R."/>
            <person name="Saunders E."/>
            <person name="Gilna P."/>
            <person name="Schmutz J."/>
            <person name="Larimer F."/>
            <person name="Land M."/>
            <person name="Kyrpides N."/>
            <person name="Anderson I."/>
            <person name="Richardson P."/>
        </authorList>
    </citation>
    <scope>NUCLEOTIDE SEQUENCE [LARGE SCALE GENOMIC DNA]</scope>
    <source>
        <strain evidence="2">KT / ATCC 51484 / DSM 6875</strain>
    </source>
</reference>
<dbReference type="STRING" id="265072.Mfla_2697"/>
<dbReference type="Proteomes" id="UP000002440">
    <property type="component" value="Chromosome"/>
</dbReference>
<organism evidence="1 2">
    <name type="scientific">Methylobacillus flagellatus (strain ATCC 51484 / DSM 6875 / VKM B-1610 / KT)</name>
    <dbReference type="NCBI Taxonomy" id="265072"/>
    <lineage>
        <taxon>Bacteria</taxon>
        <taxon>Pseudomonadati</taxon>
        <taxon>Pseudomonadota</taxon>
        <taxon>Betaproteobacteria</taxon>
        <taxon>Nitrosomonadales</taxon>
        <taxon>Methylophilaceae</taxon>
        <taxon>Methylobacillus</taxon>
    </lineage>
</organism>
<evidence type="ECO:0000313" key="1">
    <source>
        <dbReference type="EMBL" id="ABE50960.1"/>
    </source>
</evidence>
<dbReference type="EMBL" id="CP000284">
    <property type="protein sequence ID" value="ABE50960.1"/>
    <property type="molecule type" value="Genomic_DNA"/>
</dbReference>
<dbReference type="RefSeq" id="WP_011480913.1">
    <property type="nucleotide sequence ID" value="NC_007947.1"/>
</dbReference>
<evidence type="ECO:0000313" key="2">
    <source>
        <dbReference type="Proteomes" id="UP000002440"/>
    </source>
</evidence>